<protein>
    <recommendedName>
        <fullName evidence="2">Reverse transcriptase Ty1/copia-type domain-containing protein</fullName>
    </recommendedName>
</protein>
<feature type="non-terminal residue" evidence="3">
    <location>
        <position position="721"/>
    </location>
</feature>
<evidence type="ECO:0000259" key="2">
    <source>
        <dbReference type="Pfam" id="PF07727"/>
    </source>
</evidence>
<keyword evidence="4" id="KW-1185">Reference proteome</keyword>
<sequence length="721" mass="81036">MAKPREQRPEGTKMLPEFEMDFCYLLQDPKRRHTPGDQAWATTLALAGTAAQNPMVIAVPTKSDETNYISSACAPFVKRMAYPKAILKVDPEQALGVIAEKARQKCLTDGIKLEIKKTPRFSSQSVGAAGRAQQSAEGQIRTMRLDVEARLGTQIDPSMDIWPWIVGHAGWVLERYHVKANHRTAYEDSYGKAYQGEVLKFGEAALFKLSVTATGKIRGGVRQGRADARFERGIWLGKTIESDEHLLGTSEGVFTTRTVKRVPVSEQNRADLIKAIKGTPWDRCARSHKVALQERQPQVRQQLQLGATVQLQLGESLGIRTPTEKKARVDELVTMDAEEYQADFDDGADLQEDWDEYQGADPDTAKAILNGSYQQHWKAHRPARGCNSMVLDAQNAHFHADEDEEVYVDPPVERVKRHRARGGKIERPWWKMKKQLYGKRKASNKFNQYVTDQTKMLGFDQCPEQPSIFRRPGSTLVFEVHQDDIYSSGSDTELKWLKENLAPVLKLREANSMKVGSVYSYLRATRTRVDKHTIHIAPRPKYIEDVLRELGLANCKDVPCRRESEYYAAATTVAEGLHTQKLMEFIGFPLELKHRLGSTAARGIISRTGCGALEHIETRLLWLQAKYDEKKLKVHKERTAANTADGYTKSLQNAKFVERRARLGMGFDNGDRPETSKREALSGDSGQWAGGSKGPRALLAAAMMLITTKAENQIAVVGRYE</sequence>
<accession>A0ABN9UVZ2</accession>
<dbReference type="InterPro" id="IPR013103">
    <property type="entry name" value="RVT_2"/>
</dbReference>
<dbReference type="Pfam" id="PF07727">
    <property type="entry name" value="RVT_2"/>
    <property type="match status" value="1"/>
</dbReference>
<gene>
    <name evidence="3" type="ORF">PCOR1329_LOCUS52217</name>
</gene>
<dbReference type="Proteomes" id="UP001189429">
    <property type="component" value="Unassembled WGS sequence"/>
</dbReference>
<evidence type="ECO:0000313" key="3">
    <source>
        <dbReference type="EMBL" id="CAK0864293.1"/>
    </source>
</evidence>
<feature type="region of interest" description="Disordered" evidence="1">
    <location>
        <begin position="665"/>
        <end position="691"/>
    </location>
</feature>
<evidence type="ECO:0000256" key="1">
    <source>
        <dbReference type="SAM" id="MobiDB-lite"/>
    </source>
</evidence>
<name>A0ABN9UVZ2_9DINO</name>
<feature type="compositionally biased region" description="Basic and acidic residues" evidence="1">
    <location>
        <begin position="669"/>
        <end position="681"/>
    </location>
</feature>
<evidence type="ECO:0000313" key="4">
    <source>
        <dbReference type="Proteomes" id="UP001189429"/>
    </source>
</evidence>
<proteinExistence type="predicted"/>
<comment type="caution">
    <text evidence="3">The sequence shown here is derived from an EMBL/GenBank/DDBJ whole genome shotgun (WGS) entry which is preliminary data.</text>
</comment>
<dbReference type="EMBL" id="CAUYUJ010016350">
    <property type="protein sequence ID" value="CAK0864293.1"/>
    <property type="molecule type" value="Genomic_DNA"/>
</dbReference>
<reference evidence="3" key="1">
    <citation type="submission" date="2023-10" db="EMBL/GenBank/DDBJ databases">
        <authorList>
            <person name="Chen Y."/>
            <person name="Shah S."/>
            <person name="Dougan E. K."/>
            <person name="Thang M."/>
            <person name="Chan C."/>
        </authorList>
    </citation>
    <scope>NUCLEOTIDE SEQUENCE [LARGE SCALE GENOMIC DNA]</scope>
</reference>
<organism evidence="3 4">
    <name type="scientific">Prorocentrum cordatum</name>
    <dbReference type="NCBI Taxonomy" id="2364126"/>
    <lineage>
        <taxon>Eukaryota</taxon>
        <taxon>Sar</taxon>
        <taxon>Alveolata</taxon>
        <taxon>Dinophyceae</taxon>
        <taxon>Prorocentrales</taxon>
        <taxon>Prorocentraceae</taxon>
        <taxon>Prorocentrum</taxon>
    </lineage>
</organism>
<feature type="domain" description="Reverse transcriptase Ty1/copia-type" evidence="2">
    <location>
        <begin position="391"/>
        <end position="557"/>
    </location>
</feature>